<dbReference type="GO" id="GO:0008270">
    <property type="term" value="F:zinc ion binding"/>
    <property type="evidence" value="ECO:0007669"/>
    <property type="project" value="UniProtKB-KW"/>
</dbReference>
<evidence type="ECO:0000259" key="6">
    <source>
        <dbReference type="SMART" id="SM01253"/>
    </source>
</evidence>
<dbReference type="FunFam" id="1.10.10.2030:FF:000001">
    <property type="entry name" value="DNA/RNA-binding protein KIN17, putative"/>
    <property type="match status" value="1"/>
</dbReference>
<feature type="compositionally biased region" description="Basic and acidic residues" evidence="5">
    <location>
        <begin position="157"/>
        <end position="169"/>
    </location>
</feature>
<feature type="region of interest" description="Disordered" evidence="5">
    <location>
        <begin position="245"/>
        <end position="299"/>
    </location>
</feature>
<dbReference type="Pfam" id="PF10357">
    <property type="entry name" value="WH_KIN17"/>
    <property type="match status" value="1"/>
</dbReference>
<dbReference type="Proteomes" id="UP000009131">
    <property type="component" value="Unassembled WGS sequence"/>
</dbReference>
<reference evidence="7 8" key="1">
    <citation type="journal article" date="2011" name="J. Gen. Appl. Microbiol.">
        <title>Draft genome sequencing of the enigmatic basidiomycete Mixia osmundae.</title>
        <authorList>
            <person name="Nishida H."/>
            <person name="Nagatsuka Y."/>
            <person name="Sugiyama J."/>
        </authorList>
    </citation>
    <scope>NUCLEOTIDE SEQUENCE [LARGE SCALE GENOMIC DNA]</scope>
    <source>
        <strain evidence="8">CBS 9802 / IAM 14324 / JCM 22182 / KY 12970</strain>
    </source>
</reference>
<dbReference type="OMA" id="QVCERQM"/>
<dbReference type="GO" id="GO:0006974">
    <property type="term" value="P:DNA damage response"/>
    <property type="evidence" value="ECO:0007669"/>
    <property type="project" value="TreeGrafter"/>
</dbReference>
<proteinExistence type="inferred from homology"/>
<feature type="region of interest" description="Disordered" evidence="5">
    <location>
        <begin position="183"/>
        <end position="213"/>
    </location>
</feature>
<name>G7DTA9_MIXOS</name>
<feature type="compositionally biased region" description="Polar residues" evidence="5">
    <location>
        <begin position="255"/>
        <end position="268"/>
    </location>
</feature>
<evidence type="ECO:0000313" key="7">
    <source>
        <dbReference type="EMBL" id="GAA93756.1"/>
    </source>
</evidence>
<dbReference type="eggNOG" id="KOG2837">
    <property type="taxonomic scope" value="Eukaryota"/>
</dbReference>
<comment type="caution">
    <text evidence="7">The sequence shown here is derived from an EMBL/GenBank/DDBJ whole genome shotgun (WGS) entry which is preliminary data.</text>
</comment>
<keyword evidence="3" id="KW-0863">Zinc-finger</keyword>
<dbReference type="InterPro" id="IPR037321">
    <property type="entry name" value="KIN17-like"/>
</dbReference>
<keyword evidence="2" id="KW-0479">Metal-binding</keyword>
<evidence type="ECO:0000256" key="3">
    <source>
        <dbReference type="ARBA" id="ARBA00022771"/>
    </source>
</evidence>
<evidence type="ECO:0000313" key="8">
    <source>
        <dbReference type="Proteomes" id="UP000009131"/>
    </source>
</evidence>
<feature type="domain" description="DNA/RNA-binding protein Kin17 WH-like" evidence="6">
    <location>
        <begin position="52"/>
        <end position="178"/>
    </location>
</feature>
<evidence type="ECO:0000256" key="4">
    <source>
        <dbReference type="ARBA" id="ARBA00022833"/>
    </source>
</evidence>
<organism evidence="7 8">
    <name type="scientific">Mixia osmundae (strain CBS 9802 / IAM 14324 / JCM 22182 / KY 12970)</name>
    <dbReference type="NCBI Taxonomy" id="764103"/>
    <lineage>
        <taxon>Eukaryota</taxon>
        <taxon>Fungi</taxon>
        <taxon>Dikarya</taxon>
        <taxon>Basidiomycota</taxon>
        <taxon>Pucciniomycotina</taxon>
        <taxon>Mixiomycetes</taxon>
        <taxon>Mixiales</taxon>
        <taxon>Mixiaceae</taxon>
        <taxon>Mixia</taxon>
    </lineage>
</organism>
<dbReference type="GO" id="GO:0003690">
    <property type="term" value="F:double-stranded DNA binding"/>
    <property type="evidence" value="ECO:0007669"/>
    <property type="project" value="TreeGrafter"/>
</dbReference>
<feature type="compositionally biased region" description="Low complexity" evidence="5">
    <location>
        <begin position="183"/>
        <end position="204"/>
    </location>
</feature>
<dbReference type="PANTHER" id="PTHR12805">
    <property type="entry name" value="KIN17 KIN, ANTIGENIC DETERMINANT OF RECA PROTEIN HOMOLOG"/>
    <property type="match status" value="1"/>
</dbReference>
<dbReference type="PANTHER" id="PTHR12805:SF0">
    <property type="entry name" value="DNA_RNA-BINDING PROTEIN KIN17"/>
    <property type="match status" value="1"/>
</dbReference>
<protein>
    <recommendedName>
        <fullName evidence="6">DNA/RNA-binding protein Kin17 WH-like domain-containing protein</fullName>
    </recommendedName>
</protein>
<gene>
    <name evidence="7" type="primary">Mo00402</name>
    <name evidence="7" type="ORF">E5Q_00402</name>
</gene>
<dbReference type="RefSeq" id="XP_014571467.1">
    <property type="nucleotide sequence ID" value="XM_014715981.1"/>
</dbReference>
<comment type="similarity">
    <text evidence="1">Belongs to the KIN17 family.</text>
</comment>
<dbReference type="SUPFAM" id="SSF57667">
    <property type="entry name" value="beta-beta-alpha zinc fingers"/>
    <property type="match status" value="1"/>
</dbReference>
<dbReference type="InterPro" id="IPR056767">
    <property type="entry name" value="C2H2-Znf_KIN17"/>
</dbReference>
<feature type="region of interest" description="Disordered" evidence="5">
    <location>
        <begin position="149"/>
        <end position="169"/>
    </location>
</feature>
<sequence>MPRAEKGSSKALANAMKSKGLQRLRWYCQVCEKQCRDANGFKCHTMSEGHLRMMLVVGENAGKHLDAYSQTFKSDFLRLLSNRWGTKRVRANQVYNEFIQDKHHTHMNSTRWVTLTEFIKSLGRQGVVKVDETEKGFYIAWIDNTPKTLSRQAATQSKERADMDDEQRQRKLIKEQIARAQAEVSAAPVASGSGSENSGSLSPSADSKEPAPPIQIKLDLPASAPVAPAAVAPIKINPLKVANPLKGASKPSIFKTGSATPASVSNKRPLSAMEQIVREEEERKRRRESRPMQIGRIAT</sequence>
<evidence type="ECO:0000256" key="5">
    <source>
        <dbReference type="SAM" id="MobiDB-lite"/>
    </source>
</evidence>
<keyword evidence="4" id="KW-0862">Zinc</keyword>
<dbReference type="GO" id="GO:0005634">
    <property type="term" value="C:nucleus"/>
    <property type="evidence" value="ECO:0007669"/>
    <property type="project" value="TreeGrafter"/>
</dbReference>
<dbReference type="HOGENOM" id="CLU_030065_0_0_1"/>
<reference evidence="7 8" key="2">
    <citation type="journal article" date="2012" name="Open Biol.">
        <title>Characteristics of nucleosomes and linker DNA regions on the genome of the basidiomycete Mixia osmundae revealed by mono- and dinucleosome mapping.</title>
        <authorList>
            <person name="Nishida H."/>
            <person name="Kondo S."/>
            <person name="Matsumoto T."/>
            <person name="Suzuki Y."/>
            <person name="Yoshikawa H."/>
            <person name="Taylor T.D."/>
            <person name="Sugiyama J."/>
        </authorList>
    </citation>
    <scope>NUCLEOTIDE SEQUENCE [LARGE SCALE GENOMIC DNA]</scope>
    <source>
        <strain evidence="8">CBS 9802 / IAM 14324 / JCM 22182 / KY 12970</strain>
    </source>
</reference>
<dbReference type="SMART" id="SM01253">
    <property type="entry name" value="Kin17_mid"/>
    <property type="match status" value="1"/>
</dbReference>
<dbReference type="STRING" id="764103.G7DTA9"/>
<dbReference type="Gene3D" id="1.10.10.2030">
    <property type="entry name" value="DNA/RNA-binding protein Kin17, conserved domain"/>
    <property type="match status" value="1"/>
</dbReference>
<dbReference type="InterPro" id="IPR019447">
    <property type="entry name" value="DNA/RNA-bd_Kin17_WH-like_dom"/>
</dbReference>
<dbReference type="InterPro" id="IPR036236">
    <property type="entry name" value="Znf_C2H2_sf"/>
</dbReference>
<dbReference type="Pfam" id="PF25095">
    <property type="entry name" value="C2H2-zf_KIN17"/>
    <property type="match status" value="1"/>
</dbReference>
<dbReference type="EMBL" id="BABT02000025">
    <property type="protein sequence ID" value="GAA93756.1"/>
    <property type="molecule type" value="Genomic_DNA"/>
</dbReference>
<dbReference type="GO" id="GO:0006260">
    <property type="term" value="P:DNA replication"/>
    <property type="evidence" value="ECO:0007669"/>
    <property type="project" value="TreeGrafter"/>
</dbReference>
<evidence type="ECO:0000256" key="2">
    <source>
        <dbReference type="ARBA" id="ARBA00022723"/>
    </source>
</evidence>
<dbReference type="AlphaFoldDB" id="G7DTA9"/>
<accession>G7DTA9</accession>
<evidence type="ECO:0000256" key="1">
    <source>
        <dbReference type="ARBA" id="ARBA00008517"/>
    </source>
</evidence>
<dbReference type="InterPro" id="IPR038254">
    <property type="entry name" value="KIN17_WH-like_sf"/>
</dbReference>
<dbReference type="InParanoid" id="G7DTA9"/>
<dbReference type="OrthoDB" id="10266249at2759"/>
<dbReference type="FunCoup" id="G7DTA9">
    <property type="interactions" value="653"/>
</dbReference>
<keyword evidence="8" id="KW-1185">Reference proteome</keyword>